<comment type="caution">
    <text evidence="1">The sequence shown here is derived from an EMBL/GenBank/DDBJ whole genome shotgun (WGS) entry which is preliminary data.</text>
</comment>
<protein>
    <recommendedName>
        <fullName evidence="3">Phage protein</fullName>
    </recommendedName>
</protein>
<reference evidence="1 2" key="1">
    <citation type="journal article" date="2014" name="Int. J. Syst. Evol. Microbiol.">
        <title>Listeria floridensis sp. nov., Listeria aquatica sp. nov., Listeria cornellensis sp. nov., Listeria riparia sp. nov. and Listeria grandensis sp. nov., from agricultural and natural environments.</title>
        <authorList>
            <person name="den Bakker H.C."/>
            <person name="Warchocki S."/>
            <person name="Wright E.M."/>
            <person name="Allred A.F."/>
            <person name="Ahlstrom C."/>
            <person name="Manuel C.S."/>
            <person name="Stasiewicz M.J."/>
            <person name="Burrell A."/>
            <person name="Roof S."/>
            <person name="Strawn L."/>
            <person name="Fortes E.D."/>
            <person name="Nightingale K.K."/>
            <person name="Kephart D."/>
            <person name="Wiedmann M."/>
        </authorList>
    </citation>
    <scope>NUCLEOTIDE SEQUENCE [LARGE SCALE GENOMIC DNA]</scope>
    <source>
        <strain evidence="1 2">FSL S10-1187</strain>
    </source>
</reference>
<dbReference type="Proteomes" id="UP000019249">
    <property type="component" value="Unassembled WGS sequence"/>
</dbReference>
<proteinExistence type="predicted"/>
<evidence type="ECO:0000313" key="1">
    <source>
        <dbReference type="EMBL" id="EUJ23256.1"/>
    </source>
</evidence>
<name>A0ABP3ATB1_9LIST</name>
<sequence length="127" mass="14306">MITDADKRFMKAARQDMLAGRTFEVLLMPSEIMGYDPDTNEPIPMPQKPKSVKAHVTESTGYGAVNELELNNGIIQKTYDIKCDIAIEDWIECEQLNYEGNVYKVVGSPKKGIGVRNRVEVYGELVH</sequence>
<evidence type="ECO:0000313" key="2">
    <source>
        <dbReference type="Proteomes" id="UP000019249"/>
    </source>
</evidence>
<keyword evidence="2" id="KW-1185">Reference proteome</keyword>
<dbReference type="EMBL" id="AODF01000076">
    <property type="protein sequence ID" value="EUJ23256.1"/>
    <property type="molecule type" value="Genomic_DNA"/>
</dbReference>
<evidence type="ECO:0008006" key="3">
    <source>
        <dbReference type="Google" id="ProtNLM"/>
    </source>
</evidence>
<organism evidence="1 2">
    <name type="scientific">Listeria floridensis FSL S10-1187</name>
    <dbReference type="NCBI Taxonomy" id="1265817"/>
    <lineage>
        <taxon>Bacteria</taxon>
        <taxon>Bacillati</taxon>
        <taxon>Bacillota</taxon>
        <taxon>Bacilli</taxon>
        <taxon>Bacillales</taxon>
        <taxon>Listeriaceae</taxon>
        <taxon>Listeria</taxon>
    </lineage>
</organism>
<gene>
    <name evidence="1" type="ORF">MFLO_16090</name>
</gene>
<accession>A0ABP3ATB1</accession>